<protein>
    <recommendedName>
        <fullName evidence="3">Ribbon-helix-helix CopG family protein</fullName>
    </recommendedName>
</protein>
<evidence type="ECO:0000313" key="1">
    <source>
        <dbReference type="EMBL" id="MCX2723460.1"/>
    </source>
</evidence>
<dbReference type="Proteomes" id="UP001300261">
    <property type="component" value="Unassembled WGS sequence"/>
</dbReference>
<name>A0ABT3R2U7_9HYPH</name>
<comment type="caution">
    <text evidence="1">The sequence shown here is derived from an EMBL/GenBank/DDBJ whole genome shotgun (WGS) entry which is preliminary data.</text>
</comment>
<organism evidence="1 2">
    <name type="scientific">Roseibium salinum</name>
    <dbReference type="NCBI Taxonomy" id="1604349"/>
    <lineage>
        <taxon>Bacteria</taxon>
        <taxon>Pseudomonadati</taxon>
        <taxon>Pseudomonadota</taxon>
        <taxon>Alphaproteobacteria</taxon>
        <taxon>Hyphomicrobiales</taxon>
        <taxon>Stappiaceae</taxon>
        <taxon>Roseibium</taxon>
    </lineage>
</organism>
<gene>
    <name evidence="1" type="ORF">ON753_13940</name>
</gene>
<evidence type="ECO:0008006" key="3">
    <source>
        <dbReference type="Google" id="ProtNLM"/>
    </source>
</evidence>
<proteinExistence type="predicted"/>
<dbReference type="RefSeq" id="WP_265963238.1">
    <property type="nucleotide sequence ID" value="NZ_JAPEVI010000003.1"/>
</dbReference>
<reference evidence="1 2" key="1">
    <citation type="journal article" date="2016" name="Int. J. Syst. Evol. Microbiol.">
        <title>Labrenzia salina sp. nov., isolated from the rhizosphere of the halophyte Arthrocnemum macrostachyum.</title>
        <authorList>
            <person name="Camacho M."/>
            <person name="Redondo-Gomez S."/>
            <person name="Rodriguez-Llorente I."/>
            <person name="Rohde M."/>
            <person name="Sproer C."/>
            <person name="Schumann P."/>
            <person name="Klenk H.P."/>
            <person name="Montero-Calasanz M.D.C."/>
        </authorList>
    </citation>
    <scope>NUCLEOTIDE SEQUENCE [LARGE SCALE GENOMIC DNA]</scope>
    <source>
        <strain evidence="1 2">DSM 29163</strain>
    </source>
</reference>
<keyword evidence="2" id="KW-1185">Reference proteome</keyword>
<sequence length="169" mass="19152">MAKSIPISVRLSDDDFEFLASYEVQGARTPSDKMREILRIAREREEGTQDVAACEDMLRSMTRPAERGLRQLQRETGMRSDFVIKLYERLPEMVAELVAAAPGPDMGQEELKQFEASLSAEVFALIEEIFDLGLTSQSRTYDPELMDRGLEPILEIARLLVERKRQAGA</sequence>
<dbReference type="EMBL" id="JAPEVI010000003">
    <property type="protein sequence ID" value="MCX2723460.1"/>
    <property type="molecule type" value="Genomic_DNA"/>
</dbReference>
<evidence type="ECO:0000313" key="2">
    <source>
        <dbReference type="Proteomes" id="UP001300261"/>
    </source>
</evidence>
<accession>A0ABT3R2U7</accession>